<evidence type="ECO:0000313" key="1">
    <source>
        <dbReference type="EMBL" id="KAI3698066.1"/>
    </source>
</evidence>
<gene>
    <name evidence="1" type="ORF">L6452_31178</name>
</gene>
<comment type="caution">
    <text evidence="1">The sequence shown here is derived from an EMBL/GenBank/DDBJ whole genome shotgun (WGS) entry which is preliminary data.</text>
</comment>
<accession>A0ACB8ZL51</accession>
<proteinExistence type="predicted"/>
<reference evidence="2" key="1">
    <citation type="journal article" date="2022" name="Mol. Ecol. Resour.">
        <title>The genomes of chicory, endive, great burdock and yacon provide insights into Asteraceae palaeo-polyploidization history and plant inulin production.</title>
        <authorList>
            <person name="Fan W."/>
            <person name="Wang S."/>
            <person name="Wang H."/>
            <person name="Wang A."/>
            <person name="Jiang F."/>
            <person name="Liu H."/>
            <person name="Zhao H."/>
            <person name="Xu D."/>
            <person name="Zhang Y."/>
        </authorList>
    </citation>
    <scope>NUCLEOTIDE SEQUENCE [LARGE SCALE GENOMIC DNA]</scope>
    <source>
        <strain evidence="2">cv. Niubang</strain>
    </source>
</reference>
<keyword evidence="2" id="KW-1185">Reference proteome</keyword>
<dbReference type="EMBL" id="CM042056">
    <property type="protein sequence ID" value="KAI3698066.1"/>
    <property type="molecule type" value="Genomic_DNA"/>
</dbReference>
<reference evidence="1 2" key="2">
    <citation type="journal article" date="2022" name="Mol. Ecol. Resour.">
        <title>The genomes of chicory, endive, great burdock and yacon provide insights into Asteraceae paleo-polyploidization history and plant inulin production.</title>
        <authorList>
            <person name="Fan W."/>
            <person name="Wang S."/>
            <person name="Wang H."/>
            <person name="Wang A."/>
            <person name="Jiang F."/>
            <person name="Liu H."/>
            <person name="Zhao H."/>
            <person name="Xu D."/>
            <person name="Zhang Y."/>
        </authorList>
    </citation>
    <scope>NUCLEOTIDE SEQUENCE [LARGE SCALE GENOMIC DNA]</scope>
    <source>
        <strain evidence="2">cv. Niubang</strain>
    </source>
</reference>
<organism evidence="1 2">
    <name type="scientific">Arctium lappa</name>
    <name type="common">Greater burdock</name>
    <name type="synonym">Lappa major</name>
    <dbReference type="NCBI Taxonomy" id="4217"/>
    <lineage>
        <taxon>Eukaryota</taxon>
        <taxon>Viridiplantae</taxon>
        <taxon>Streptophyta</taxon>
        <taxon>Embryophyta</taxon>
        <taxon>Tracheophyta</taxon>
        <taxon>Spermatophyta</taxon>
        <taxon>Magnoliopsida</taxon>
        <taxon>eudicotyledons</taxon>
        <taxon>Gunneridae</taxon>
        <taxon>Pentapetalae</taxon>
        <taxon>asterids</taxon>
        <taxon>campanulids</taxon>
        <taxon>Asterales</taxon>
        <taxon>Asteraceae</taxon>
        <taxon>Carduoideae</taxon>
        <taxon>Cardueae</taxon>
        <taxon>Arctiinae</taxon>
        <taxon>Arctium</taxon>
    </lineage>
</organism>
<protein>
    <submittedName>
        <fullName evidence="1">Uncharacterized protein</fullName>
    </submittedName>
</protein>
<dbReference type="Proteomes" id="UP001055879">
    <property type="component" value="Linkage Group LG10"/>
</dbReference>
<name>A0ACB8ZL51_ARCLA</name>
<sequence length="67" mass="7876">MSHCHLPQDVPINDYKILVATIVPKHFSAESSLRFILKFQIIFFSFYLFFSLVLSLNNIIFKPLEDE</sequence>
<evidence type="ECO:0000313" key="2">
    <source>
        <dbReference type="Proteomes" id="UP001055879"/>
    </source>
</evidence>